<evidence type="ECO:0000313" key="12">
    <source>
        <dbReference type="EMBL" id="SZD72933.1"/>
    </source>
</evidence>
<feature type="binding site" evidence="10">
    <location>
        <position position="66"/>
    </location>
    <ligand>
        <name>Mg(2+)</name>
        <dbReference type="ChEBI" id="CHEBI:18420"/>
    </ligand>
</feature>
<dbReference type="FunFam" id="3.90.950.10:FF:000001">
    <property type="entry name" value="dITP/XTP pyrophosphatase"/>
    <property type="match status" value="1"/>
</dbReference>
<dbReference type="Proteomes" id="UP000262142">
    <property type="component" value="Unassembled WGS sequence"/>
</dbReference>
<dbReference type="InterPro" id="IPR029001">
    <property type="entry name" value="ITPase-like_fam"/>
</dbReference>
<dbReference type="SUPFAM" id="SSF52972">
    <property type="entry name" value="ITPase-like"/>
    <property type="match status" value="1"/>
</dbReference>
<name>A0A383U1S5_9FLAO</name>
<keyword evidence="6 10" id="KW-0460">Magnesium</keyword>
<evidence type="ECO:0000256" key="9">
    <source>
        <dbReference type="ARBA" id="ARBA00052017"/>
    </source>
</evidence>
<evidence type="ECO:0000256" key="1">
    <source>
        <dbReference type="ARBA" id="ARBA00008023"/>
    </source>
</evidence>
<dbReference type="Gene3D" id="3.90.950.10">
    <property type="match status" value="1"/>
</dbReference>
<organism evidence="12 13">
    <name type="scientific">Candidatus Ornithobacterium hominis</name>
    <dbReference type="NCBI Taxonomy" id="2497989"/>
    <lineage>
        <taxon>Bacteria</taxon>
        <taxon>Pseudomonadati</taxon>
        <taxon>Bacteroidota</taxon>
        <taxon>Flavobacteriia</taxon>
        <taxon>Flavobacteriales</taxon>
        <taxon>Weeksellaceae</taxon>
        <taxon>Ornithobacterium</taxon>
    </lineage>
</organism>
<feature type="binding site" evidence="10">
    <location>
        <begin position="144"/>
        <end position="147"/>
    </location>
    <ligand>
        <name>substrate</name>
    </ligand>
</feature>
<dbReference type="PANTHER" id="PTHR11067">
    <property type="entry name" value="INOSINE TRIPHOSPHATE PYROPHOSPHATASE/HAM1 PROTEIN"/>
    <property type="match status" value="1"/>
</dbReference>
<proteinExistence type="inferred from homology"/>
<dbReference type="GO" id="GO:0036220">
    <property type="term" value="F:ITP diphosphatase activity"/>
    <property type="evidence" value="ECO:0007669"/>
    <property type="project" value="UniProtKB-UniRule"/>
</dbReference>
<dbReference type="AlphaFoldDB" id="A0A383U1S5"/>
<evidence type="ECO:0000256" key="7">
    <source>
        <dbReference type="ARBA" id="ARBA00023080"/>
    </source>
</evidence>
<feature type="binding site" evidence="10">
    <location>
        <position position="37"/>
    </location>
    <ligand>
        <name>Mg(2+)</name>
        <dbReference type="ChEBI" id="CHEBI:18420"/>
    </ligand>
</feature>
<dbReference type="EC" id="3.6.1.66" evidence="10"/>
<keyword evidence="4 10" id="KW-0547">Nucleotide-binding</keyword>
<sequence length="185" mass="21273">MLIFATQNPNKTKEIRKILPHWEIKSLDDLNDKDDVEETGNTFRENAFLKAKYFFNKYQHPVISEDSGLCVPSLNMEPGIYSARYSGEKNDKKNIEKLIRKLNGQSADAFFMTVICLIQNVEPHYFEGKIHGKIITETRGEKGFGYDPIFVPHGYEKTFAQIGAEEKNKISHRALALEKLIEFLS</sequence>
<protein>
    <recommendedName>
        <fullName evidence="10">dITP/XTP pyrophosphatase</fullName>
        <ecNumber evidence="10">3.6.1.66</ecNumber>
    </recommendedName>
    <alternativeName>
        <fullName evidence="10">Non-canonical purine NTP pyrophosphatase</fullName>
    </alternativeName>
    <alternativeName>
        <fullName evidence="10">Non-standard purine NTP pyrophosphatase</fullName>
    </alternativeName>
    <alternativeName>
        <fullName evidence="10">Nucleoside-triphosphate diphosphatase</fullName>
    </alternativeName>
    <alternativeName>
        <fullName evidence="10">Nucleoside-triphosphate pyrophosphatase</fullName>
        <shortName evidence="10">NTPase</shortName>
    </alternativeName>
</protein>
<comment type="catalytic activity">
    <reaction evidence="10">
        <text>ITP + H2O = IMP + diphosphate + H(+)</text>
        <dbReference type="Rhea" id="RHEA:29399"/>
        <dbReference type="ChEBI" id="CHEBI:15377"/>
        <dbReference type="ChEBI" id="CHEBI:15378"/>
        <dbReference type="ChEBI" id="CHEBI:33019"/>
        <dbReference type="ChEBI" id="CHEBI:58053"/>
        <dbReference type="ChEBI" id="CHEBI:61402"/>
        <dbReference type="EC" id="3.6.1.66"/>
    </reaction>
</comment>
<evidence type="ECO:0000256" key="3">
    <source>
        <dbReference type="ARBA" id="ARBA00022723"/>
    </source>
</evidence>
<dbReference type="HAMAP" id="MF_01405">
    <property type="entry name" value="Non_canon_purine_NTPase"/>
    <property type="match status" value="1"/>
</dbReference>
<feature type="binding site" evidence="10">
    <location>
        <position position="167"/>
    </location>
    <ligand>
        <name>substrate</name>
    </ligand>
</feature>
<evidence type="ECO:0000256" key="4">
    <source>
        <dbReference type="ARBA" id="ARBA00022741"/>
    </source>
</evidence>
<dbReference type="EMBL" id="UNSC01000004">
    <property type="protein sequence ID" value="SZD72933.1"/>
    <property type="molecule type" value="Genomic_DNA"/>
</dbReference>
<dbReference type="CDD" id="cd00515">
    <property type="entry name" value="HAM1"/>
    <property type="match status" value="1"/>
</dbReference>
<comment type="similarity">
    <text evidence="1 10 11">Belongs to the HAM1 NTPase family.</text>
</comment>
<comment type="cofactor">
    <cofactor evidence="10">
        <name>Mg(2+)</name>
        <dbReference type="ChEBI" id="CHEBI:18420"/>
    </cofactor>
    <text evidence="10">Binds 1 Mg(2+) ion per subunit.</text>
</comment>
<evidence type="ECO:0000256" key="5">
    <source>
        <dbReference type="ARBA" id="ARBA00022801"/>
    </source>
</evidence>
<dbReference type="Pfam" id="PF01725">
    <property type="entry name" value="Ham1p_like"/>
    <property type="match status" value="1"/>
</dbReference>
<keyword evidence="3 10" id="KW-0479">Metal-binding</keyword>
<evidence type="ECO:0000256" key="6">
    <source>
        <dbReference type="ARBA" id="ARBA00022842"/>
    </source>
</evidence>
<dbReference type="GO" id="GO:0000166">
    <property type="term" value="F:nucleotide binding"/>
    <property type="evidence" value="ECO:0007669"/>
    <property type="project" value="UniProtKB-KW"/>
</dbReference>
<dbReference type="NCBIfam" id="TIGR00042">
    <property type="entry name" value="RdgB/HAM1 family non-canonical purine NTP pyrophosphatase"/>
    <property type="match status" value="1"/>
</dbReference>
<dbReference type="GO" id="GO:0009146">
    <property type="term" value="P:purine nucleoside triphosphate catabolic process"/>
    <property type="evidence" value="ECO:0007669"/>
    <property type="project" value="UniProtKB-UniRule"/>
</dbReference>
<dbReference type="GO" id="GO:0046872">
    <property type="term" value="F:metal ion binding"/>
    <property type="evidence" value="ECO:0007669"/>
    <property type="project" value="UniProtKB-KW"/>
</dbReference>
<dbReference type="GO" id="GO:0036222">
    <property type="term" value="F:XTP diphosphatase activity"/>
    <property type="evidence" value="ECO:0007669"/>
    <property type="project" value="UniProtKB-UniRule"/>
</dbReference>
<keyword evidence="5 10" id="KW-0378">Hydrolase</keyword>
<keyword evidence="13" id="KW-1185">Reference proteome</keyword>
<evidence type="ECO:0000256" key="11">
    <source>
        <dbReference type="RuleBase" id="RU003781"/>
    </source>
</evidence>
<evidence type="ECO:0000256" key="2">
    <source>
        <dbReference type="ARBA" id="ARBA00011738"/>
    </source>
</evidence>
<evidence type="ECO:0000313" key="13">
    <source>
        <dbReference type="Proteomes" id="UP000262142"/>
    </source>
</evidence>
<feature type="binding site" evidence="10">
    <location>
        <begin position="6"/>
        <end position="11"/>
    </location>
    <ligand>
        <name>substrate</name>
    </ligand>
</feature>
<dbReference type="RefSeq" id="WP_119059373.1">
    <property type="nucleotide sequence ID" value="NZ_UNSC01000004.1"/>
</dbReference>
<reference evidence="12 13" key="1">
    <citation type="submission" date="2018-09" db="EMBL/GenBank/DDBJ databases">
        <authorList>
            <consortium name="Pathogen Informatics"/>
        </authorList>
    </citation>
    <scope>NUCLEOTIDE SEQUENCE [LARGE SCALE GENOMIC DNA]</scope>
    <source>
        <strain evidence="12 13">OH-22767</strain>
    </source>
</reference>
<dbReference type="OrthoDB" id="9807456at2"/>
<dbReference type="PANTHER" id="PTHR11067:SF9">
    <property type="entry name" value="INOSINE TRIPHOSPHATE PYROPHOSPHATASE"/>
    <property type="match status" value="1"/>
</dbReference>
<dbReference type="GO" id="GO:0017111">
    <property type="term" value="F:ribonucleoside triphosphate phosphatase activity"/>
    <property type="evidence" value="ECO:0007669"/>
    <property type="project" value="InterPro"/>
</dbReference>
<evidence type="ECO:0000256" key="8">
    <source>
        <dbReference type="ARBA" id="ARBA00051875"/>
    </source>
</evidence>
<dbReference type="GO" id="GO:0009117">
    <property type="term" value="P:nucleotide metabolic process"/>
    <property type="evidence" value="ECO:0007669"/>
    <property type="project" value="UniProtKB-KW"/>
</dbReference>
<dbReference type="InterPro" id="IPR020922">
    <property type="entry name" value="dITP/XTP_pyrophosphatase"/>
</dbReference>
<feature type="active site" description="Proton acceptor" evidence="10">
    <location>
        <position position="66"/>
    </location>
</feature>
<feature type="binding site" evidence="10">
    <location>
        <begin position="172"/>
        <end position="173"/>
    </location>
    <ligand>
        <name>substrate</name>
    </ligand>
</feature>
<dbReference type="GO" id="GO:0005829">
    <property type="term" value="C:cytosol"/>
    <property type="evidence" value="ECO:0007669"/>
    <property type="project" value="TreeGrafter"/>
</dbReference>
<comment type="function">
    <text evidence="10">Pyrophosphatase that catalyzes the hydrolysis of nucleoside triphosphates to their monophosphate derivatives, with a high preference for the non-canonical purine nucleotides XTP (xanthosine triphosphate), dITP (deoxyinosine triphosphate) and ITP. Seems to function as a house-cleaning enzyme that removes non-canonical purine nucleotides from the nucleotide pool, thus preventing their incorporation into DNA/RNA and avoiding chromosomal lesions.</text>
</comment>
<keyword evidence="7 10" id="KW-0546">Nucleotide metabolism</keyword>
<comment type="catalytic activity">
    <reaction evidence="9 10">
        <text>XTP + H2O = XMP + diphosphate + H(+)</text>
        <dbReference type="Rhea" id="RHEA:28610"/>
        <dbReference type="ChEBI" id="CHEBI:15377"/>
        <dbReference type="ChEBI" id="CHEBI:15378"/>
        <dbReference type="ChEBI" id="CHEBI:33019"/>
        <dbReference type="ChEBI" id="CHEBI:57464"/>
        <dbReference type="ChEBI" id="CHEBI:61314"/>
        <dbReference type="EC" id="3.6.1.66"/>
    </reaction>
</comment>
<dbReference type="InterPro" id="IPR002637">
    <property type="entry name" value="RdgB/HAM1"/>
</dbReference>
<feature type="binding site" evidence="10">
    <location>
        <position position="67"/>
    </location>
    <ligand>
        <name>substrate</name>
    </ligand>
</feature>
<evidence type="ECO:0000256" key="10">
    <source>
        <dbReference type="HAMAP-Rule" id="MF_01405"/>
    </source>
</evidence>
<gene>
    <name evidence="12" type="ORF">SAMEA104719789_01048</name>
</gene>
<dbReference type="GO" id="GO:0035870">
    <property type="term" value="F:dITP diphosphatase activity"/>
    <property type="evidence" value="ECO:0007669"/>
    <property type="project" value="UniProtKB-UniRule"/>
</dbReference>
<accession>A0A383U1S5</accession>
<comment type="catalytic activity">
    <reaction evidence="8 10">
        <text>dITP + H2O = dIMP + diphosphate + H(+)</text>
        <dbReference type="Rhea" id="RHEA:28342"/>
        <dbReference type="ChEBI" id="CHEBI:15377"/>
        <dbReference type="ChEBI" id="CHEBI:15378"/>
        <dbReference type="ChEBI" id="CHEBI:33019"/>
        <dbReference type="ChEBI" id="CHEBI:61194"/>
        <dbReference type="ChEBI" id="CHEBI:61382"/>
        <dbReference type="EC" id="3.6.1.66"/>
    </reaction>
</comment>
<comment type="subunit">
    <text evidence="2 10">Homodimer.</text>
</comment>